<dbReference type="SMART" id="SM00418">
    <property type="entry name" value="HTH_ARSR"/>
    <property type="match status" value="1"/>
</dbReference>
<dbReference type="PANTHER" id="PTHR43132">
    <property type="entry name" value="ARSENICAL RESISTANCE OPERON REPRESSOR ARSR-RELATED"/>
    <property type="match status" value="1"/>
</dbReference>
<sequence length="125" mass="13566">MSELASETPQPQATLLPTEVGGVELVAKFFRALGDPARLRLLEFLLHEEHTVTECVAHLGLSQGRVSTHLGCLADCGYVQVRRAGRFAHYRVTDPRVGELVMLARSLAADNTCALAACLRIDHSA</sequence>
<organism evidence="4 5">
    <name type="scientific">Prauserella muralis</name>
    <dbReference type="NCBI Taxonomy" id="588067"/>
    <lineage>
        <taxon>Bacteria</taxon>
        <taxon>Bacillati</taxon>
        <taxon>Actinomycetota</taxon>
        <taxon>Actinomycetes</taxon>
        <taxon>Pseudonocardiales</taxon>
        <taxon>Pseudonocardiaceae</taxon>
        <taxon>Prauserella</taxon>
    </lineage>
</organism>
<dbReference type="RefSeq" id="WP_342769780.1">
    <property type="nucleotide sequence ID" value="NZ_MASW01000003.1"/>
</dbReference>
<dbReference type="Gene3D" id="1.10.10.10">
    <property type="entry name" value="Winged helix-like DNA-binding domain superfamily/Winged helix DNA-binding domain"/>
    <property type="match status" value="1"/>
</dbReference>
<dbReference type="PRINTS" id="PR00778">
    <property type="entry name" value="HTHARSR"/>
</dbReference>
<dbReference type="Pfam" id="PF01022">
    <property type="entry name" value="HTH_5"/>
    <property type="match status" value="1"/>
</dbReference>
<proteinExistence type="predicted"/>
<evidence type="ECO:0000313" key="5">
    <source>
        <dbReference type="Proteomes" id="UP000249915"/>
    </source>
</evidence>
<dbReference type="NCBIfam" id="NF033788">
    <property type="entry name" value="HTH_metalloreg"/>
    <property type="match status" value="1"/>
</dbReference>
<dbReference type="CDD" id="cd00090">
    <property type="entry name" value="HTH_ARSR"/>
    <property type="match status" value="1"/>
</dbReference>
<dbReference type="SUPFAM" id="SSF46785">
    <property type="entry name" value="Winged helix' DNA-binding domain"/>
    <property type="match status" value="1"/>
</dbReference>
<protein>
    <submittedName>
        <fullName evidence="4">ArsR family transcriptional regulator</fullName>
    </submittedName>
</protein>
<evidence type="ECO:0000256" key="1">
    <source>
        <dbReference type="ARBA" id="ARBA00023015"/>
    </source>
</evidence>
<dbReference type="InterPro" id="IPR051011">
    <property type="entry name" value="Metal_resp_trans_reg"/>
</dbReference>
<dbReference type="Proteomes" id="UP000249915">
    <property type="component" value="Unassembled WGS sequence"/>
</dbReference>
<dbReference type="PROSITE" id="PS50987">
    <property type="entry name" value="HTH_ARSR_2"/>
    <property type="match status" value="1"/>
</dbReference>
<dbReference type="InterPro" id="IPR036388">
    <property type="entry name" value="WH-like_DNA-bd_sf"/>
</dbReference>
<reference evidence="4 5" key="1">
    <citation type="submission" date="2016-07" db="EMBL/GenBank/DDBJ databases">
        <title>Draft genome sequence of Prauserella muralis DSM 45305, isolated from a mould-covered wall in an indoor environment.</title>
        <authorList>
            <person name="Ruckert C."/>
            <person name="Albersmeier A."/>
            <person name="Jiang C.-L."/>
            <person name="Jiang Y."/>
            <person name="Kalinowski J."/>
            <person name="Schneider O."/>
            <person name="Winkler A."/>
            <person name="Zotchev S.B."/>
        </authorList>
    </citation>
    <scope>NUCLEOTIDE SEQUENCE [LARGE SCALE GENOMIC DNA]</scope>
    <source>
        <strain evidence="4 5">DSM 45305</strain>
    </source>
</reference>
<dbReference type="AlphaFoldDB" id="A0A2V4AYN9"/>
<evidence type="ECO:0000256" key="3">
    <source>
        <dbReference type="ARBA" id="ARBA00023163"/>
    </source>
</evidence>
<dbReference type="EMBL" id="MASW01000003">
    <property type="protein sequence ID" value="PXY25381.1"/>
    <property type="molecule type" value="Genomic_DNA"/>
</dbReference>
<dbReference type="PANTHER" id="PTHR43132:SF2">
    <property type="entry name" value="ARSENICAL RESISTANCE OPERON REPRESSOR ARSR-RELATED"/>
    <property type="match status" value="1"/>
</dbReference>
<dbReference type="InterPro" id="IPR001845">
    <property type="entry name" value="HTH_ArsR_DNA-bd_dom"/>
</dbReference>
<accession>A0A2V4AYN9</accession>
<dbReference type="GO" id="GO:0003700">
    <property type="term" value="F:DNA-binding transcription factor activity"/>
    <property type="evidence" value="ECO:0007669"/>
    <property type="project" value="InterPro"/>
</dbReference>
<dbReference type="InterPro" id="IPR036390">
    <property type="entry name" value="WH_DNA-bd_sf"/>
</dbReference>
<keyword evidence="3" id="KW-0804">Transcription</keyword>
<keyword evidence="2" id="KW-0238">DNA-binding</keyword>
<dbReference type="InterPro" id="IPR011991">
    <property type="entry name" value="ArsR-like_HTH"/>
</dbReference>
<comment type="caution">
    <text evidence="4">The sequence shown here is derived from an EMBL/GenBank/DDBJ whole genome shotgun (WGS) entry which is preliminary data.</text>
</comment>
<name>A0A2V4AYN9_9PSEU</name>
<keyword evidence="5" id="KW-1185">Reference proteome</keyword>
<keyword evidence="1" id="KW-0805">Transcription regulation</keyword>
<evidence type="ECO:0000313" key="4">
    <source>
        <dbReference type="EMBL" id="PXY25381.1"/>
    </source>
</evidence>
<gene>
    <name evidence="4" type="ORF">BAY60_18565</name>
</gene>
<evidence type="ECO:0000256" key="2">
    <source>
        <dbReference type="ARBA" id="ARBA00023125"/>
    </source>
</evidence>
<dbReference type="GO" id="GO:0003677">
    <property type="term" value="F:DNA binding"/>
    <property type="evidence" value="ECO:0007669"/>
    <property type="project" value="UniProtKB-KW"/>
</dbReference>